<organism evidence="3 4">
    <name type="scientific">Huso huso</name>
    <name type="common">Beluga</name>
    <name type="synonym">Acipenser huso</name>
    <dbReference type="NCBI Taxonomy" id="61971"/>
    <lineage>
        <taxon>Eukaryota</taxon>
        <taxon>Metazoa</taxon>
        <taxon>Chordata</taxon>
        <taxon>Craniata</taxon>
        <taxon>Vertebrata</taxon>
        <taxon>Euteleostomi</taxon>
        <taxon>Actinopterygii</taxon>
        <taxon>Chondrostei</taxon>
        <taxon>Acipenseriformes</taxon>
        <taxon>Acipenseridae</taxon>
        <taxon>Huso</taxon>
    </lineage>
</organism>
<evidence type="ECO:0000313" key="4">
    <source>
        <dbReference type="Proteomes" id="UP001369086"/>
    </source>
</evidence>
<evidence type="ECO:0000256" key="2">
    <source>
        <dbReference type="ARBA" id="ARBA00023013"/>
    </source>
</evidence>
<keyword evidence="2" id="KW-0649">Protein kinase inhibitor</keyword>
<keyword evidence="4" id="KW-1185">Reference proteome</keyword>
<evidence type="ECO:0000313" key="3">
    <source>
        <dbReference type="EMBL" id="KAK6477957.1"/>
    </source>
</evidence>
<comment type="similarity">
    <text evidence="1">Belongs to the CAMK2N family.</text>
</comment>
<protein>
    <submittedName>
        <fullName evidence="3">Uncharacterized protein</fullName>
    </submittedName>
</protein>
<comment type="caution">
    <text evidence="3">The sequence shown here is derived from an EMBL/GenBank/DDBJ whole genome shotgun (WGS) entry which is preliminary data.</text>
</comment>
<dbReference type="EMBL" id="JAHFZB010000020">
    <property type="protein sequence ID" value="KAK6477957.1"/>
    <property type="molecule type" value="Genomic_DNA"/>
</dbReference>
<evidence type="ECO:0000256" key="1">
    <source>
        <dbReference type="ARBA" id="ARBA00009996"/>
    </source>
</evidence>
<dbReference type="Pfam" id="PF15170">
    <property type="entry name" value="CaM-KIIN"/>
    <property type="match status" value="1"/>
</dbReference>
<accession>A0ABR0YZF4</accession>
<gene>
    <name evidence="3" type="ORF">HHUSO_G21651</name>
</gene>
<dbReference type="InterPro" id="IPR026779">
    <property type="entry name" value="Camk2n"/>
</dbReference>
<sequence length="192" mass="21202">MTTPKIPNGGFKAPLEIPFLSPHEEDAHRPAVALQQQGSSSLEKTTTPLALFKDRYIFMIYCCACKGGQKESPNDKCVLVKSEAPRQQQDIEQKARERGDVLPRAEEMHGVAGVPESPQAGGFRPGQALYEPRQYNPSQLSFDSPQRRLGKRAPKLGDIGRSKKVVIEDEELDDILNNNGLFPLSVHLTPVA</sequence>
<name>A0ABR0YZF4_HUSHU</name>
<proteinExistence type="inferred from homology"/>
<reference evidence="3 4" key="1">
    <citation type="submission" date="2021-05" db="EMBL/GenBank/DDBJ databases">
        <authorList>
            <person name="Zahm M."/>
            <person name="Klopp C."/>
            <person name="Cabau C."/>
            <person name="Kuhl H."/>
            <person name="Suciu R."/>
            <person name="Ciorpac M."/>
            <person name="Holostenco D."/>
            <person name="Gessner J."/>
            <person name="Wuertz S."/>
            <person name="Hohne C."/>
            <person name="Stock M."/>
            <person name="Gislard M."/>
            <person name="Lluch J."/>
            <person name="Milhes M."/>
            <person name="Lampietro C."/>
            <person name="Lopez Roques C."/>
            <person name="Donnadieu C."/>
            <person name="Du K."/>
            <person name="Schartl M."/>
            <person name="Guiguen Y."/>
        </authorList>
    </citation>
    <scope>NUCLEOTIDE SEQUENCE [LARGE SCALE GENOMIC DNA]</scope>
    <source>
        <strain evidence="3">Hh-F2</strain>
        <tissue evidence="3">Blood</tissue>
    </source>
</reference>
<dbReference type="Proteomes" id="UP001369086">
    <property type="component" value="Unassembled WGS sequence"/>
</dbReference>